<protein>
    <recommendedName>
        <fullName evidence="5">Cell wall hydrolase interfering with FtsZ ring assembly</fullName>
    </recommendedName>
</protein>
<dbReference type="EMBL" id="JBHSQE010000001">
    <property type="protein sequence ID" value="MFC6145294.1"/>
    <property type="molecule type" value="Genomic_DNA"/>
</dbReference>
<gene>
    <name evidence="3" type="ORF">ACFPUZ_00535</name>
</gene>
<proteinExistence type="predicted"/>
<name>A0ABW1Q7J5_9CORY</name>
<feature type="region of interest" description="Disordered" evidence="1">
    <location>
        <begin position="101"/>
        <end position="120"/>
    </location>
</feature>
<evidence type="ECO:0000256" key="2">
    <source>
        <dbReference type="SAM" id="Phobius"/>
    </source>
</evidence>
<evidence type="ECO:0008006" key="5">
    <source>
        <dbReference type="Google" id="ProtNLM"/>
    </source>
</evidence>
<dbReference type="RefSeq" id="WP_376998784.1">
    <property type="nucleotide sequence ID" value="NZ_JBHSQE010000001.1"/>
</dbReference>
<organism evidence="3 4">
    <name type="scientific">Corynebacterium nasicanis</name>
    <dbReference type="NCBI Taxonomy" id="1448267"/>
    <lineage>
        <taxon>Bacteria</taxon>
        <taxon>Bacillati</taxon>
        <taxon>Actinomycetota</taxon>
        <taxon>Actinomycetes</taxon>
        <taxon>Mycobacteriales</taxon>
        <taxon>Corynebacteriaceae</taxon>
        <taxon>Corynebacterium</taxon>
    </lineage>
</organism>
<comment type="caution">
    <text evidence="3">The sequence shown here is derived from an EMBL/GenBank/DDBJ whole genome shotgun (WGS) entry which is preliminary data.</text>
</comment>
<accession>A0ABW1Q7J5</accession>
<keyword evidence="2" id="KW-0472">Membrane</keyword>
<keyword evidence="2" id="KW-1133">Transmembrane helix</keyword>
<evidence type="ECO:0000256" key="1">
    <source>
        <dbReference type="SAM" id="MobiDB-lite"/>
    </source>
</evidence>
<keyword evidence="4" id="KW-1185">Reference proteome</keyword>
<evidence type="ECO:0000313" key="4">
    <source>
        <dbReference type="Proteomes" id="UP001596244"/>
    </source>
</evidence>
<dbReference type="Proteomes" id="UP001596244">
    <property type="component" value="Unassembled WGS sequence"/>
</dbReference>
<sequence length="120" mass="12937">MTIFLNDSRPGGRALDGDVLRVPTAAVWEPSGFVEGTARERGVRTLRPLDRTQQRAVAPHSSSAQVTWRERGVRRRDTWTTYLVGALFGSALIGAAILGDTGDGGQWTEHTPPAAVGQAR</sequence>
<reference evidence="4" key="1">
    <citation type="journal article" date="2019" name="Int. J. Syst. Evol. Microbiol.">
        <title>The Global Catalogue of Microorganisms (GCM) 10K type strain sequencing project: providing services to taxonomists for standard genome sequencing and annotation.</title>
        <authorList>
            <consortium name="The Broad Institute Genomics Platform"/>
            <consortium name="The Broad Institute Genome Sequencing Center for Infectious Disease"/>
            <person name="Wu L."/>
            <person name="Ma J."/>
        </authorList>
    </citation>
    <scope>NUCLEOTIDE SEQUENCE [LARGE SCALE GENOMIC DNA]</scope>
    <source>
        <strain evidence="4">CCUG 51943</strain>
    </source>
</reference>
<feature type="transmembrane region" description="Helical" evidence="2">
    <location>
        <begin position="79"/>
        <end position="98"/>
    </location>
</feature>
<evidence type="ECO:0000313" key="3">
    <source>
        <dbReference type="EMBL" id="MFC6145294.1"/>
    </source>
</evidence>
<keyword evidence="2" id="KW-0812">Transmembrane</keyword>